<dbReference type="Pfam" id="PF00018">
    <property type="entry name" value="SH3_1"/>
    <property type="match status" value="1"/>
</dbReference>
<dbReference type="CDD" id="cd11789">
    <property type="entry name" value="SH3_Nebulin_family_C"/>
    <property type="match status" value="1"/>
</dbReference>
<dbReference type="EMBL" id="RCHS01002817">
    <property type="protein sequence ID" value="RMX45520.1"/>
    <property type="molecule type" value="Genomic_DNA"/>
</dbReference>
<dbReference type="GO" id="GO:0046872">
    <property type="term" value="F:metal ion binding"/>
    <property type="evidence" value="ECO:0007669"/>
    <property type="project" value="UniProtKB-KW"/>
</dbReference>
<dbReference type="PANTHER" id="PTHR46218">
    <property type="entry name" value="LASP"/>
    <property type="match status" value="1"/>
</dbReference>
<dbReference type="GO" id="GO:0005925">
    <property type="term" value="C:focal adhesion"/>
    <property type="evidence" value="ECO:0007669"/>
    <property type="project" value="TreeGrafter"/>
</dbReference>
<dbReference type="InterPro" id="IPR051759">
    <property type="entry name" value="LIM-SH3_domain_protein"/>
</dbReference>
<evidence type="ECO:0000256" key="2">
    <source>
        <dbReference type="ARBA" id="ARBA00022723"/>
    </source>
</evidence>
<comment type="caution">
    <text evidence="11">The sequence shown here is derived from an EMBL/GenBank/DDBJ whole genome shotgun (WGS) entry which is preliminary data.</text>
</comment>
<dbReference type="Pfam" id="PF00412">
    <property type="entry name" value="LIM"/>
    <property type="match status" value="1"/>
</dbReference>
<dbReference type="FunFam" id="2.10.110.10:FF:000110">
    <property type="entry name" value="Nebulin related anchoring protein"/>
    <property type="match status" value="1"/>
</dbReference>
<keyword evidence="5 6" id="KW-0440">LIM domain</keyword>
<evidence type="ECO:0000259" key="9">
    <source>
        <dbReference type="PROSITE" id="PS50002"/>
    </source>
</evidence>
<evidence type="ECO:0000256" key="3">
    <source>
        <dbReference type="ARBA" id="ARBA00022737"/>
    </source>
</evidence>
<dbReference type="AlphaFoldDB" id="A0A3M6TVW0"/>
<gene>
    <name evidence="11" type="ORF">pdam_00008451</name>
</gene>
<dbReference type="PROSITE" id="PS50002">
    <property type="entry name" value="SH3"/>
    <property type="match status" value="1"/>
</dbReference>
<evidence type="ECO:0000259" key="10">
    <source>
        <dbReference type="PROSITE" id="PS50023"/>
    </source>
</evidence>
<evidence type="ECO:0008006" key="13">
    <source>
        <dbReference type="Google" id="ProtNLM"/>
    </source>
</evidence>
<dbReference type="PRINTS" id="PR00452">
    <property type="entry name" value="SH3DOMAIN"/>
</dbReference>
<dbReference type="PROSITE" id="PS50023">
    <property type="entry name" value="LIM_DOMAIN_2"/>
    <property type="match status" value="1"/>
</dbReference>
<keyword evidence="1 7" id="KW-0728">SH3 domain</keyword>
<protein>
    <recommendedName>
        <fullName evidence="13">LIM and SH3 domain protein 1</fullName>
    </recommendedName>
</protein>
<feature type="compositionally biased region" description="Pro residues" evidence="8">
    <location>
        <begin position="204"/>
        <end position="222"/>
    </location>
</feature>
<sequence length="284" mass="32092">RCSSVWSVNNEENTNLFHRRRAKMNPSCARCKKTVYPMEKLNCLDKYWHKGCFSCEVCKMTLTMKNYKGYSKLPYCSATMCFAITYPARTYTAAACGTPRLLCESCSKGLVRVSCASLFLSIFQIQYHKDFEAQKGHYTPVADDAETKRAQESNRIASQIAYTQHSSGQSRLGIQQRSQEEVRQIQTQRRMSQEHPMAADHSYQPPPQAYVPEPSPPAPNPAPVSSGKKYVALYDYTAADDDEVSFMEGDLVSDVTVIDDGWMEGRVERTGEYGMLPSNYVESI</sequence>
<evidence type="ECO:0000256" key="5">
    <source>
        <dbReference type="ARBA" id="ARBA00023038"/>
    </source>
</evidence>
<dbReference type="PROSITE" id="PS00478">
    <property type="entry name" value="LIM_DOMAIN_1"/>
    <property type="match status" value="1"/>
</dbReference>
<feature type="domain" description="LIM zinc-binding" evidence="10">
    <location>
        <begin position="26"/>
        <end position="88"/>
    </location>
</feature>
<dbReference type="STRING" id="46731.A0A3M6TVW0"/>
<evidence type="ECO:0000256" key="8">
    <source>
        <dbReference type="SAM" id="MobiDB-lite"/>
    </source>
</evidence>
<proteinExistence type="predicted"/>
<dbReference type="Proteomes" id="UP000275408">
    <property type="component" value="Unassembled WGS sequence"/>
</dbReference>
<keyword evidence="2 6" id="KW-0479">Metal-binding</keyword>
<keyword evidence="4 6" id="KW-0862">Zinc</keyword>
<dbReference type="SMART" id="SM00326">
    <property type="entry name" value="SH3"/>
    <property type="match status" value="1"/>
</dbReference>
<feature type="domain" description="SH3" evidence="9">
    <location>
        <begin position="225"/>
        <end position="284"/>
    </location>
</feature>
<dbReference type="SUPFAM" id="SSF57716">
    <property type="entry name" value="Glucocorticoid receptor-like (DNA-binding domain)"/>
    <property type="match status" value="1"/>
</dbReference>
<accession>A0A3M6TVW0</accession>
<feature type="compositionally biased region" description="Polar residues" evidence="8">
    <location>
        <begin position="161"/>
        <end position="177"/>
    </location>
</feature>
<evidence type="ECO:0000313" key="11">
    <source>
        <dbReference type="EMBL" id="RMX45520.1"/>
    </source>
</evidence>
<feature type="region of interest" description="Disordered" evidence="8">
    <location>
        <begin position="161"/>
        <end position="225"/>
    </location>
</feature>
<name>A0A3M6TVW0_POCDA</name>
<evidence type="ECO:0000313" key="12">
    <source>
        <dbReference type="Proteomes" id="UP000275408"/>
    </source>
</evidence>
<keyword evidence="3" id="KW-0677">Repeat</keyword>
<dbReference type="SMART" id="SM00132">
    <property type="entry name" value="LIM"/>
    <property type="match status" value="1"/>
</dbReference>
<dbReference type="Gene3D" id="2.30.30.40">
    <property type="entry name" value="SH3 Domains"/>
    <property type="match status" value="1"/>
</dbReference>
<dbReference type="InterPro" id="IPR001452">
    <property type="entry name" value="SH3_domain"/>
</dbReference>
<dbReference type="Gene3D" id="2.10.110.10">
    <property type="entry name" value="Cysteine Rich Protein"/>
    <property type="match status" value="1"/>
</dbReference>
<organism evidence="11 12">
    <name type="scientific">Pocillopora damicornis</name>
    <name type="common">Cauliflower coral</name>
    <name type="synonym">Millepora damicornis</name>
    <dbReference type="NCBI Taxonomy" id="46731"/>
    <lineage>
        <taxon>Eukaryota</taxon>
        <taxon>Metazoa</taxon>
        <taxon>Cnidaria</taxon>
        <taxon>Anthozoa</taxon>
        <taxon>Hexacorallia</taxon>
        <taxon>Scleractinia</taxon>
        <taxon>Astrocoeniina</taxon>
        <taxon>Pocilloporidae</taxon>
        <taxon>Pocillopora</taxon>
    </lineage>
</organism>
<evidence type="ECO:0000256" key="7">
    <source>
        <dbReference type="PROSITE-ProRule" id="PRU00192"/>
    </source>
</evidence>
<dbReference type="SUPFAM" id="SSF50044">
    <property type="entry name" value="SH3-domain"/>
    <property type="match status" value="1"/>
</dbReference>
<dbReference type="InterPro" id="IPR036028">
    <property type="entry name" value="SH3-like_dom_sf"/>
</dbReference>
<evidence type="ECO:0000256" key="1">
    <source>
        <dbReference type="ARBA" id="ARBA00022443"/>
    </source>
</evidence>
<dbReference type="GO" id="GO:0051015">
    <property type="term" value="F:actin filament binding"/>
    <property type="evidence" value="ECO:0007669"/>
    <property type="project" value="TreeGrafter"/>
</dbReference>
<evidence type="ECO:0000256" key="6">
    <source>
        <dbReference type="PROSITE-ProRule" id="PRU00125"/>
    </source>
</evidence>
<dbReference type="CDD" id="cd09447">
    <property type="entry name" value="LIM_LASP"/>
    <property type="match status" value="1"/>
</dbReference>
<reference evidence="11 12" key="1">
    <citation type="journal article" date="2018" name="Sci. Rep.">
        <title>Comparative analysis of the Pocillopora damicornis genome highlights role of immune system in coral evolution.</title>
        <authorList>
            <person name="Cunning R."/>
            <person name="Bay R.A."/>
            <person name="Gillette P."/>
            <person name="Baker A.C."/>
            <person name="Traylor-Knowles N."/>
        </authorList>
    </citation>
    <scope>NUCLEOTIDE SEQUENCE [LARGE SCALE GENOMIC DNA]</scope>
    <source>
        <strain evidence="11">RSMAS</strain>
        <tissue evidence="11">Whole animal</tissue>
    </source>
</reference>
<dbReference type="PANTHER" id="PTHR46218:SF4">
    <property type="entry name" value="LIM AND SH3 DOMAIN PROTEIN LASP"/>
    <property type="match status" value="1"/>
</dbReference>
<evidence type="ECO:0000256" key="4">
    <source>
        <dbReference type="ARBA" id="ARBA00022833"/>
    </source>
</evidence>
<keyword evidence="12" id="KW-1185">Reference proteome</keyword>
<feature type="non-terminal residue" evidence="11">
    <location>
        <position position="1"/>
    </location>
</feature>
<dbReference type="OrthoDB" id="5971719at2759"/>
<dbReference type="InterPro" id="IPR001781">
    <property type="entry name" value="Znf_LIM"/>
</dbReference>